<protein>
    <submittedName>
        <fullName evidence="8">Monooxygenase</fullName>
    </submittedName>
</protein>
<keyword evidence="6 7" id="KW-0503">Monooxygenase</keyword>
<organism evidence="8 9">
    <name type="scientific">Mycolicibacterium wolinskyi</name>
    <dbReference type="NCBI Taxonomy" id="59750"/>
    <lineage>
        <taxon>Bacteria</taxon>
        <taxon>Bacillati</taxon>
        <taxon>Actinomycetota</taxon>
        <taxon>Actinomycetes</taxon>
        <taxon>Mycobacteriales</taxon>
        <taxon>Mycobacteriaceae</taxon>
        <taxon>Mycolicibacterium</taxon>
    </lineage>
</organism>
<dbReference type="PROSITE" id="PS00086">
    <property type="entry name" value="CYTOCHROME_P450"/>
    <property type="match status" value="1"/>
</dbReference>
<keyword evidence="3 7" id="KW-0479">Metal-binding</keyword>
<name>A0A132PMS7_9MYCO</name>
<evidence type="ECO:0000256" key="7">
    <source>
        <dbReference type="RuleBase" id="RU000461"/>
    </source>
</evidence>
<keyword evidence="4 7" id="KW-0560">Oxidoreductase</keyword>
<dbReference type="EMBL" id="LGTW01000007">
    <property type="protein sequence ID" value="KWX23638.1"/>
    <property type="molecule type" value="Genomic_DNA"/>
</dbReference>
<reference evidence="8 9" key="1">
    <citation type="submission" date="2015-07" db="EMBL/GenBank/DDBJ databases">
        <title>A draft genome sequence of Mycobacterium wolinskyi.</title>
        <authorList>
            <person name="de Man T.J."/>
            <person name="Perry K.A."/>
            <person name="Coulliette A.D."/>
            <person name="Jensen B."/>
            <person name="Toney N.C."/>
            <person name="Limbago B.M."/>
            <person name="Noble-Wang J."/>
        </authorList>
    </citation>
    <scope>NUCLEOTIDE SEQUENCE [LARGE SCALE GENOMIC DNA]</scope>
    <source>
        <strain evidence="8 9">CDC_01</strain>
    </source>
</reference>
<dbReference type="GO" id="GO:0004497">
    <property type="term" value="F:monooxygenase activity"/>
    <property type="evidence" value="ECO:0007669"/>
    <property type="project" value="UniProtKB-KW"/>
</dbReference>
<gene>
    <name evidence="8" type="ORF">AFM11_12590</name>
</gene>
<dbReference type="PRINTS" id="PR00359">
    <property type="entry name" value="BP450"/>
</dbReference>
<evidence type="ECO:0000256" key="2">
    <source>
        <dbReference type="ARBA" id="ARBA00022617"/>
    </source>
</evidence>
<dbReference type="AlphaFoldDB" id="A0A132PMS7"/>
<keyword evidence="2 7" id="KW-0349">Heme</keyword>
<evidence type="ECO:0000256" key="1">
    <source>
        <dbReference type="ARBA" id="ARBA00010617"/>
    </source>
</evidence>
<dbReference type="PANTHER" id="PTHR46696:SF1">
    <property type="entry name" value="CYTOCHROME P450 YJIB-RELATED"/>
    <property type="match status" value="1"/>
</dbReference>
<dbReference type="InterPro" id="IPR017972">
    <property type="entry name" value="Cyt_P450_CS"/>
</dbReference>
<dbReference type="Proteomes" id="UP000070612">
    <property type="component" value="Unassembled WGS sequence"/>
</dbReference>
<dbReference type="InterPro" id="IPR036396">
    <property type="entry name" value="Cyt_P450_sf"/>
</dbReference>
<accession>A0A132PMS7</accession>
<dbReference type="PANTHER" id="PTHR46696">
    <property type="entry name" value="P450, PUTATIVE (EUROFUNG)-RELATED"/>
    <property type="match status" value="1"/>
</dbReference>
<proteinExistence type="inferred from homology"/>
<dbReference type="STRING" id="59750.AWC31_02850"/>
<dbReference type="Pfam" id="PF00067">
    <property type="entry name" value="p450"/>
    <property type="match status" value="1"/>
</dbReference>
<dbReference type="GO" id="GO:0020037">
    <property type="term" value="F:heme binding"/>
    <property type="evidence" value="ECO:0007669"/>
    <property type="project" value="InterPro"/>
</dbReference>
<evidence type="ECO:0000313" key="9">
    <source>
        <dbReference type="Proteomes" id="UP000070612"/>
    </source>
</evidence>
<evidence type="ECO:0000256" key="5">
    <source>
        <dbReference type="ARBA" id="ARBA00023004"/>
    </source>
</evidence>
<evidence type="ECO:0000313" key="8">
    <source>
        <dbReference type="EMBL" id="KWX23638.1"/>
    </source>
</evidence>
<dbReference type="InterPro" id="IPR001128">
    <property type="entry name" value="Cyt_P450"/>
</dbReference>
<dbReference type="SUPFAM" id="SSF48264">
    <property type="entry name" value="Cytochrome P450"/>
    <property type="match status" value="1"/>
</dbReference>
<dbReference type="Gene3D" id="1.10.630.10">
    <property type="entry name" value="Cytochrome P450"/>
    <property type="match status" value="1"/>
</dbReference>
<dbReference type="GO" id="GO:0016705">
    <property type="term" value="F:oxidoreductase activity, acting on paired donors, with incorporation or reduction of molecular oxygen"/>
    <property type="evidence" value="ECO:0007669"/>
    <property type="project" value="InterPro"/>
</dbReference>
<keyword evidence="9" id="KW-1185">Reference proteome</keyword>
<evidence type="ECO:0000256" key="6">
    <source>
        <dbReference type="ARBA" id="ARBA00023033"/>
    </source>
</evidence>
<comment type="caution">
    <text evidence="8">The sequence shown here is derived from an EMBL/GenBank/DDBJ whole genome shotgun (WGS) entry which is preliminary data.</text>
</comment>
<sequence length="397" mass="44038">MLRNPTAVPAYRHDIYTRAAILDPYPHYRAMRELGPVVWLARHRLYALPRYAECKATLRDDGRYLSGHGVAANPLTNRLSRGTTLNSDGADHDRRRKLVAHRLMPRALRSLGDDVDTQARSLVDDAVRRGTVDAVADLATALPLAVVPDLVGWPRDERAHLLNWAAATFDILGPANWQALKAVPRSLHMLRFARRVVRERNVLPGSMAHELLTAVDEDGLAAEDVPPLLIDYIAPSLDTTISAISSALYLFATHPEQWHLLKEEPALLSNAVNEIVRFESPLRAFTRKVLQETEIGGTQLPAGARVLVMYASANRDEREWDAPDVFDIRNNAGRHVGFGSGAHACAGQGLARLETTAMLQALIERVDRIEIAAEPTWAVNNVIHRHEHLPVRLIPAA</sequence>
<comment type="similarity">
    <text evidence="1 7">Belongs to the cytochrome P450 family.</text>
</comment>
<dbReference type="InterPro" id="IPR002397">
    <property type="entry name" value="Cyt_P450_B"/>
</dbReference>
<evidence type="ECO:0000256" key="3">
    <source>
        <dbReference type="ARBA" id="ARBA00022723"/>
    </source>
</evidence>
<dbReference type="GO" id="GO:0005506">
    <property type="term" value="F:iron ion binding"/>
    <property type="evidence" value="ECO:0007669"/>
    <property type="project" value="InterPro"/>
</dbReference>
<dbReference type="PATRIC" id="fig|59750.3.peg.6608"/>
<evidence type="ECO:0000256" key="4">
    <source>
        <dbReference type="ARBA" id="ARBA00023002"/>
    </source>
</evidence>
<keyword evidence="5 7" id="KW-0408">Iron</keyword>